<organism evidence="1 2">
    <name type="scientific">Parascaris univalens</name>
    <name type="common">Nematode worm</name>
    <dbReference type="NCBI Taxonomy" id="6257"/>
    <lineage>
        <taxon>Eukaryota</taxon>
        <taxon>Metazoa</taxon>
        <taxon>Ecdysozoa</taxon>
        <taxon>Nematoda</taxon>
        <taxon>Chromadorea</taxon>
        <taxon>Rhabditida</taxon>
        <taxon>Spirurina</taxon>
        <taxon>Ascaridomorpha</taxon>
        <taxon>Ascaridoidea</taxon>
        <taxon>Ascarididae</taxon>
        <taxon>Parascaris</taxon>
    </lineage>
</organism>
<keyword evidence="1" id="KW-1185">Reference proteome</keyword>
<sequence>MKFFLHVKHKENLIWPFLFTICISKRNHYSKSFVRFSCLTLITSWLSADLETVCERKHLREIIIV</sequence>
<evidence type="ECO:0000313" key="1">
    <source>
        <dbReference type="Proteomes" id="UP000887569"/>
    </source>
</evidence>
<name>A0A915AA74_PARUN</name>
<accession>A0A915AA74</accession>
<dbReference type="Proteomes" id="UP000887569">
    <property type="component" value="Unplaced"/>
</dbReference>
<protein>
    <submittedName>
        <fullName evidence="2">Ovule protein</fullName>
    </submittedName>
</protein>
<dbReference type="AlphaFoldDB" id="A0A915AA74"/>
<evidence type="ECO:0000313" key="2">
    <source>
        <dbReference type="WBParaSite" id="PgR002_g010_t01"/>
    </source>
</evidence>
<proteinExistence type="predicted"/>
<dbReference type="WBParaSite" id="PgR002_g010_t01">
    <property type="protein sequence ID" value="PgR002_g010_t01"/>
    <property type="gene ID" value="PgR002_g010"/>
</dbReference>
<reference evidence="2" key="1">
    <citation type="submission" date="2022-11" db="UniProtKB">
        <authorList>
            <consortium name="WormBaseParasite"/>
        </authorList>
    </citation>
    <scope>IDENTIFICATION</scope>
</reference>